<feature type="transmembrane region" description="Helical" evidence="2">
    <location>
        <begin position="113"/>
        <end position="138"/>
    </location>
</feature>
<sequence length="335" mass="36972">LAPKDDSRGLLFFMLMSAEGFRWLIMEHWFFAGTFLLWSLIVWSFLGGAIYRIAALHFAREEKISMFQALRFSQQKFLSFFSAPLVPIVVILGVGVLLMIGGFIGSIPFVGSLLMGILFGVAILMGIGVAFMLIGLIAGAPLMYPTIAVEGSDSFDAISRSFSYVFARPFRTILYGVVAAVYGAVTYLFVRLFAYLALGSAHCFVKWGIWGGGSPMAQNADKLDVLWPRPTFWSLYQWNGAAMGGWDKICAILIGIWVLIVVGLLASYVLTFFASASTSIYYILRRRVDATDLDDVYVEEEEEPALPSESSAEETSAEEPKEDASAEDPGEEEQK</sequence>
<feature type="transmembrane region" description="Helical" evidence="2">
    <location>
        <begin position="80"/>
        <end position="107"/>
    </location>
</feature>
<proteinExistence type="predicted"/>
<evidence type="ECO:0000313" key="3">
    <source>
        <dbReference type="EMBL" id="KKK51115.1"/>
    </source>
</evidence>
<feature type="non-terminal residue" evidence="3">
    <location>
        <position position="1"/>
    </location>
</feature>
<reference evidence="3" key="1">
    <citation type="journal article" date="2015" name="Nature">
        <title>Complex archaea that bridge the gap between prokaryotes and eukaryotes.</title>
        <authorList>
            <person name="Spang A."/>
            <person name="Saw J.H."/>
            <person name="Jorgensen S.L."/>
            <person name="Zaremba-Niedzwiedzka K."/>
            <person name="Martijn J."/>
            <person name="Lind A.E."/>
            <person name="van Eijk R."/>
            <person name="Schleper C."/>
            <person name="Guy L."/>
            <person name="Ettema T.J."/>
        </authorList>
    </citation>
    <scope>NUCLEOTIDE SEQUENCE</scope>
</reference>
<feature type="compositionally biased region" description="Acidic residues" evidence="1">
    <location>
        <begin position="325"/>
        <end position="335"/>
    </location>
</feature>
<feature type="region of interest" description="Disordered" evidence="1">
    <location>
        <begin position="299"/>
        <end position="335"/>
    </location>
</feature>
<evidence type="ECO:0000256" key="2">
    <source>
        <dbReference type="SAM" id="Phobius"/>
    </source>
</evidence>
<protein>
    <submittedName>
        <fullName evidence="3">Uncharacterized protein</fullName>
    </submittedName>
</protein>
<feature type="transmembrane region" description="Helical" evidence="2">
    <location>
        <begin position="37"/>
        <end position="59"/>
    </location>
</feature>
<gene>
    <name evidence="3" type="ORF">LCGC14_3118200</name>
</gene>
<comment type="caution">
    <text evidence="3">The sequence shown here is derived from an EMBL/GenBank/DDBJ whole genome shotgun (WGS) entry which is preliminary data.</text>
</comment>
<evidence type="ECO:0000256" key="1">
    <source>
        <dbReference type="SAM" id="MobiDB-lite"/>
    </source>
</evidence>
<name>A0A0F8WS00_9ZZZZ</name>
<feature type="transmembrane region" description="Helical" evidence="2">
    <location>
        <begin position="173"/>
        <end position="198"/>
    </location>
</feature>
<accession>A0A0F8WS00</accession>
<keyword evidence="2" id="KW-0472">Membrane</keyword>
<dbReference type="EMBL" id="LAZR01067672">
    <property type="protein sequence ID" value="KKK51115.1"/>
    <property type="molecule type" value="Genomic_DNA"/>
</dbReference>
<feature type="transmembrane region" description="Helical" evidence="2">
    <location>
        <begin position="251"/>
        <end position="284"/>
    </location>
</feature>
<organism evidence="3">
    <name type="scientific">marine sediment metagenome</name>
    <dbReference type="NCBI Taxonomy" id="412755"/>
    <lineage>
        <taxon>unclassified sequences</taxon>
        <taxon>metagenomes</taxon>
        <taxon>ecological metagenomes</taxon>
    </lineage>
</organism>
<keyword evidence="2" id="KW-0812">Transmembrane</keyword>
<feature type="transmembrane region" description="Helical" evidence="2">
    <location>
        <begin position="12"/>
        <end position="31"/>
    </location>
</feature>
<keyword evidence="2" id="KW-1133">Transmembrane helix</keyword>
<dbReference type="AlphaFoldDB" id="A0A0F8WS00"/>